<evidence type="ECO:0000259" key="4">
    <source>
        <dbReference type="PROSITE" id="PS51077"/>
    </source>
</evidence>
<organism evidence="6 7">
    <name type="scientific">Piscinibacter terrae</name>
    <dbReference type="NCBI Taxonomy" id="2496871"/>
    <lineage>
        <taxon>Bacteria</taxon>
        <taxon>Pseudomonadati</taxon>
        <taxon>Pseudomonadota</taxon>
        <taxon>Betaproteobacteria</taxon>
        <taxon>Burkholderiales</taxon>
        <taxon>Sphaerotilaceae</taxon>
        <taxon>Piscinibacter</taxon>
    </lineage>
</organism>
<dbReference type="EMBL" id="QUSW01000004">
    <property type="protein sequence ID" value="RQP23693.1"/>
    <property type="molecule type" value="Genomic_DNA"/>
</dbReference>
<dbReference type="InterPro" id="IPR029016">
    <property type="entry name" value="GAF-like_dom_sf"/>
</dbReference>
<evidence type="ECO:0000256" key="3">
    <source>
        <dbReference type="ARBA" id="ARBA00023163"/>
    </source>
</evidence>
<dbReference type="GO" id="GO:0003700">
    <property type="term" value="F:DNA-binding transcription factor activity"/>
    <property type="evidence" value="ECO:0007669"/>
    <property type="project" value="TreeGrafter"/>
</dbReference>
<feature type="domain" description="HTH iclR-type" evidence="4">
    <location>
        <begin position="37"/>
        <end position="99"/>
    </location>
</feature>
<keyword evidence="1" id="KW-0805">Transcription regulation</keyword>
<reference evidence="6 7" key="2">
    <citation type="submission" date="2018-12" db="EMBL/GenBank/DDBJ databases">
        <title>Rhizobacter gummiphilus sp. nov., a rubber-degrading bacterium isolated from the soil of a botanical garden in Japan.</title>
        <authorList>
            <person name="Shunsuke S.S."/>
        </authorList>
    </citation>
    <scope>NUCLEOTIDE SEQUENCE [LARGE SCALE GENOMIC DNA]</scope>
    <source>
        <strain evidence="6 7">S-16</strain>
    </source>
</reference>
<dbReference type="GO" id="GO:0003677">
    <property type="term" value="F:DNA binding"/>
    <property type="evidence" value="ECO:0007669"/>
    <property type="project" value="UniProtKB-KW"/>
</dbReference>
<dbReference type="PANTHER" id="PTHR30136:SF33">
    <property type="entry name" value="TRANSCRIPTIONAL REGULATORY PROTEIN"/>
    <property type="match status" value="1"/>
</dbReference>
<keyword evidence="3" id="KW-0804">Transcription</keyword>
<evidence type="ECO:0000256" key="1">
    <source>
        <dbReference type="ARBA" id="ARBA00023015"/>
    </source>
</evidence>
<dbReference type="Pfam" id="PF01614">
    <property type="entry name" value="IclR_C"/>
    <property type="match status" value="1"/>
</dbReference>
<dbReference type="InterPro" id="IPR050707">
    <property type="entry name" value="HTH_MetabolicPath_Reg"/>
</dbReference>
<dbReference type="Gene3D" id="1.10.10.10">
    <property type="entry name" value="Winged helix-like DNA-binding domain superfamily/Winged helix DNA-binding domain"/>
    <property type="match status" value="1"/>
</dbReference>
<keyword evidence="7" id="KW-1185">Reference proteome</keyword>
<dbReference type="InterPro" id="IPR014757">
    <property type="entry name" value="Tscrpt_reg_IclR_C"/>
</dbReference>
<dbReference type="PANTHER" id="PTHR30136">
    <property type="entry name" value="HELIX-TURN-HELIX TRANSCRIPTIONAL REGULATOR, ICLR FAMILY"/>
    <property type="match status" value="1"/>
</dbReference>
<dbReference type="InterPro" id="IPR036388">
    <property type="entry name" value="WH-like_DNA-bd_sf"/>
</dbReference>
<feature type="domain" description="IclR-ED" evidence="5">
    <location>
        <begin position="100"/>
        <end position="284"/>
    </location>
</feature>
<evidence type="ECO:0000313" key="6">
    <source>
        <dbReference type="EMBL" id="RQP23693.1"/>
    </source>
</evidence>
<gene>
    <name evidence="6" type="ORF">DZC73_16310</name>
</gene>
<dbReference type="GO" id="GO:0045892">
    <property type="term" value="P:negative regulation of DNA-templated transcription"/>
    <property type="evidence" value="ECO:0007669"/>
    <property type="project" value="TreeGrafter"/>
</dbReference>
<evidence type="ECO:0000256" key="2">
    <source>
        <dbReference type="ARBA" id="ARBA00023125"/>
    </source>
</evidence>
<dbReference type="Gene3D" id="3.30.450.40">
    <property type="match status" value="1"/>
</dbReference>
<reference evidence="6 7" key="1">
    <citation type="submission" date="2018-08" db="EMBL/GenBank/DDBJ databases">
        <authorList>
            <person name="Khan S.A."/>
            <person name="Jeon C.O."/>
            <person name="Chun B.H."/>
            <person name="Jeong S.E."/>
        </authorList>
    </citation>
    <scope>NUCLEOTIDE SEQUENCE [LARGE SCALE GENOMIC DNA]</scope>
    <source>
        <strain evidence="6 7">S-16</strain>
    </source>
</reference>
<dbReference type="Pfam" id="PF09339">
    <property type="entry name" value="HTH_IclR"/>
    <property type="match status" value="1"/>
</dbReference>
<dbReference type="PROSITE" id="PS51078">
    <property type="entry name" value="ICLR_ED"/>
    <property type="match status" value="1"/>
</dbReference>
<dbReference type="PROSITE" id="PS51077">
    <property type="entry name" value="HTH_ICLR"/>
    <property type="match status" value="1"/>
</dbReference>
<dbReference type="RefSeq" id="WP_124541412.1">
    <property type="nucleotide sequence ID" value="NZ_QUSW01000004.1"/>
</dbReference>
<evidence type="ECO:0000259" key="5">
    <source>
        <dbReference type="PROSITE" id="PS51078"/>
    </source>
</evidence>
<sequence length="286" mass="31629">MTTDPRPAKVKKTRLAGETAHTSHVVTEIDDDDPDFVSAIGRGFALLRCFKHNTKVLGNKELAELTGLPKSTVARLTYTLTKLGYLEFLPTTEKYSLGMGALTLGQTYLAGLDVREVAHPLMQALANEVGATVTLGAHHGQDMVFLDIAHGNQVFMMRVAVGQRVPHNMTALGRSYIAALSEEEREAFSRDYKKRVKPGDWPQVEAVTQQAIKDYEKYGFCFSLGDWREDVYACGTPMISNDRSKILAFSCSGPIHEMTRKRLIGEVGPRLMALRDRVHATLGGVF</sequence>
<dbReference type="SMART" id="SM00346">
    <property type="entry name" value="HTH_ICLR"/>
    <property type="match status" value="1"/>
</dbReference>
<dbReference type="Proteomes" id="UP000267464">
    <property type="component" value="Unassembled WGS sequence"/>
</dbReference>
<dbReference type="InterPro" id="IPR036390">
    <property type="entry name" value="WH_DNA-bd_sf"/>
</dbReference>
<dbReference type="SUPFAM" id="SSF55781">
    <property type="entry name" value="GAF domain-like"/>
    <property type="match status" value="1"/>
</dbReference>
<keyword evidence="2" id="KW-0238">DNA-binding</keyword>
<dbReference type="AlphaFoldDB" id="A0A3N7HPR5"/>
<comment type="caution">
    <text evidence="6">The sequence shown here is derived from an EMBL/GenBank/DDBJ whole genome shotgun (WGS) entry which is preliminary data.</text>
</comment>
<protein>
    <submittedName>
        <fullName evidence="6">IclR family transcriptional regulator</fullName>
    </submittedName>
</protein>
<accession>A0A3N7HPR5</accession>
<proteinExistence type="predicted"/>
<name>A0A3N7HPR5_9BURK</name>
<dbReference type="InterPro" id="IPR005471">
    <property type="entry name" value="Tscrpt_reg_IclR_N"/>
</dbReference>
<dbReference type="SUPFAM" id="SSF46785">
    <property type="entry name" value="Winged helix' DNA-binding domain"/>
    <property type="match status" value="1"/>
</dbReference>
<evidence type="ECO:0000313" key="7">
    <source>
        <dbReference type="Proteomes" id="UP000267464"/>
    </source>
</evidence>
<dbReference type="OrthoDB" id="5401369at2"/>